<evidence type="ECO:0000256" key="1">
    <source>
        <dbReference type="SAM" id="MobiDB-lite"/>
    </source>
</evidence>
<dbReference type="EMBL" id="JAMKFE010000007">
    <property type="protein sequence ID" value="MCM5680478.1"/>
    <property type="molecule type" value="Genomic_DNA"/>
</dbReference>
<evidence type="ECO:0000313" key="4">
    <source>
        <dbReference type="Proteomes" id="UP001165541"/>
    </source>
</evidence>
<sequence length="687" mass="73535">MRRPPAHRQRSADRPLPAHAKHVGDAQRNTAQDAAGGMRGGHRTVVPPADGAPLDPAVRADMEARFGTGFDSVRVHHGPEANALAEALGAKAFAQGEDIVFSADRYAPASPQGRRLLAHELAHVVQQRRGRTAPRQHDDAAHERAADRAAGAVAAGAAAVPVEGAAAVGVAREPEDDEKRKKGGKQGGKGSKTRRTDTLVSDRKLPDADAVRRKHTLEVFGERAHDPDQKAELAEERTTRRTGRSETARHADRLKDVDEHHGLPKFLGGRRVQRYIRLTKELHYLYHEELYLLLEQELKRRGALARDAKRGARRSYGRLFSRLPAADQKAVLTRIVQHAREFDQRYATTEYPDKRQRLAAAVQRGIREAAADKAAAANKGGGKAPPPKATAAAQPAVKTPAPGTSSSPRTPAAKAAASAKPSAGKAPAGAKTGKPATAAPPARLASPPAAKVPAGPAATGPAATAPAKVATPAVAPPAARPVPSFTPKVQMRYPSFRTFGRSFGSGLAGAALAVGGAWLQDKVWTYLYEKDMEKIQPQLEAKLNDLSDFVYLSAMTAPGGSLYANVTVQTTAHTYKDPEVTGWVHSDVYIGTSLKSVAVSPVNLNVSSDHHEWGFAMNENTTTTTFSLPLQDIPFEDLVAFARAKNISLDTLRAYAEAQNREAGQASDGGRGAHMRALWSQRLKELE</sequence>
<feature type="region of interest" description="Disordered" evidence="1">
    <location>
        <begin position="223"/>
        <end position="251"/>
    </location>
</feature>
<organism evidence="3 4">
    <name type="scientific">Caldimonas mangrovi</name>
    <dbReference type="NCBI Taxonomy" id="2944811"/>
    <lineage>
        <taxon>Bacteria</taxon>
        <taxon>Pseudomonadati</taxon>
        <taxon>Pseudomonadota</taxon>
        <taxon>Betaproteobacteria</taxon>
        <taxon>Burkholderiales</taxon>
        <taxon>Sphaerotilaceae</taxon>
        <taxon>Caldimonas</taxon>
    </lineage>
</organism>
<accession>A0ABT0YRK7</accession>
<feature type="region of interest" description="Disordered" evidence="1">
    <location>
        <begin position="169"/>
        <end position="201"/>
    </location>
</feature>
<comment type="caution">
    <text evidence="3">The sequence shown here is derived from an EMBL/GenBank/DDBJ whole genome shotgun (WGS) entry which is preliminary data.</text>
</comment>
<reference evidence="3" key="1">
    <citation type="submission" date="2022-05" db="EMBL/GenBank/DDBJ databases">
        <title>Schlegelella sp. nov., isolated from mangrove soil.</title>
        <authorList>
            <person name="Liu Y."/>
            <person name="Ge X."/>
            <person name="Liu W."/>
        </authorList>
    </citation>
    <scope>NUCLEOTIDE SEQUENCE</scope>
    <source>
        <strain evidence="3">S2-27</strain>
    </source>
</reference>
<feature type="compositionally biased region" description="Low complexity" evidence="1">
    <location>
        <begin position="389"/>
        <end position="463"/>
    </location>
</feature>
<evidence type="ECO:0000313" key="3">
    <source>
        <dbReference type="EMBL" id="MCM5680478.1"/>
    </source>
</evidence>
<dbReference type="InterPro" id="IPR025295">
    <property type="entry name" value="eCIS_core_dom"/>
</dbReference>
<feature type="region of interest" description="Disordered" evidence="1">
    <location>
        <begin position="372"/>
        <end position="463"/>
    </location>
</feature>
<dbReference type="Proteomes" id="UP001165541">
    <property type="component" value="Unassembled WGS sequence"/>
</dbReference>
<protein>
    <submittedName>
        <fullName evidence="3">DUF4157 domain-containing protein</fullName>
    </submittedName>
</protein>
<keyword evidence="4" id="KW-1185">Reference proteome</keyword>
<evidence type="ECO:0000259" key="2">
    <source>
        <dbReference type="Pfam" id="PF13699"/>
    </source>
</evidence>
<name>A0ABT0YRK7_9BURK</name>
<feature type="domain" description="eCIS core" evidence="2">
    <location>
        <begin position="53"/>
        <end position="130"/>
    </location>
</feature>
<dbReference type="RefSeq" id="WP_251778932.1">
    <property type="nucleotide sequence ID" value="NZ_JAMKFE010000007.1"/>
</dbReference>
<feature type="region of interest" description="Disordered" evidence="1">
    <location>
        <begin position="1"/>
        <end position="55"/>
    </location>
</feature>
<proteinExistence type="predicted"/>
<dbReference type="Pfam" id="PF13699">
    <property type="entry name" value="eCIS_core"/>
    <property type="match status" value="1"/>
</dbReference>
<gene>
    <name evidence="3" type="ORF">M8A51_13165</name>
</gene>